<dbReference type="Proteomes" id="UP001519460">
    <property type="component" value="Unassembled WGS sequence"/>
</dbReference>
<reference evidence="1 2" key="1">
    <citation type="journal article" date="2023" name="Sci. Data">
        <title>Genome assembly of the Korean intertidal mud-creeper Batillaria attramentaria.</title>
        <authorList>
            <person name="Patra A.K."/>
            <person name="Ho P.T."/>
            <person name="Jun S."/>
            <person name="Lee S.J."/>
            <person name="Kim Y."/>
            <person name="Won Y.J."/>
        </authorList>
    </citation>
    <scope>NUCLEOTIDE SEQUENCE [LARGE SCALE GENOMIC DNA]</scope>
    <source>
        <strain evidence="1">Wonlab-2016</strain>
    </source>
</reference>
<accession>A0ABD0KMF3</accession>
<proteinExistence type="predicted"/>
<comment type="caution">
    <text evidence="1">The sequence shown here is derived from an EMBL/GenBank/DDBJ whole genome shotgun (WGS) entry which is preliminary data.</text>
</comment>
<gene>
    <name evidence="1" type="ORF">BaRGS_00020622</name>
</gene>
<evidence type="ECO:0000313" key="1">
    <source>
        <dbReference type="EMBL" id="KAK7488180.1"/>
    </source>
</evidence>
<sequence>VLLSLITSVRAGRHMTAGLRGAADDRHVDTCHASVLLTCAGGGCPCGPERKLSEPASRHPGASIVSRVGVEDRGGVAEGWPASQPLQCREGQGGARSLLLSTCQGNMTVESIAVDGRARGTLEKFSNSRCCRLFLAQRGSTVS</sequence>
<organism evidence="1 2">
    <name type="scientific">Batillaria attramentaria</name>
    <dbReference type="NCBI Taxonomy" id="370345"/>
    <lineage>
        <taxon>Eukaryota</taxon>
        <taxon>Metazoa</taxon>
        <taxon>Spiralia</taxon>
        <taxon>Lophotrochozoa</taxon>
        <taxon>Mollusca</taxon>
        <taxon>Gastropoda</taxon>
        <taxon>Caenogastropoda</taxon>
        <taxon>Sorbeoconcha</taxon>
        <taxon>Cerithioidea</taxon>
        <taxon>Batillariidae</taxon>
        <taxon>Batillaria</taxon>
    </lineage>
</organism>
<feature type="non-terminal residue" evidence="1">
    <location>
        <position position="1"/>
    </location>
</feature>
<evidence type="ECO:0000313" key="2">
    <source>
        <dbReference type="Proteomes" id="UP001519460"/>
    </source>
</evidence>
<protein>
    <submittedName>
        <fullName evidence="1">Uncharacterized protein</fullName>
    </submittedName>
</protein>
<name>A0ABD0KMF3_9CAEN</name>
<keyword evidence="2" id="KW-1185">Reference proteome</keyword>
<feature type="non-terminal residue" evidence="1">
    <location>
        <position position="143"/>
    </location>
</feature>
<dbReference type="AlphaFoldDB" id="A0ABD0KMF3"/>
<dbReference type="EMBL" id="JACVVK020000154">
    <property type="protein sequence ID" value="KAK7488180.1"/>
    <property type="molecule type" value="Genomic_DNA"/>
</dbReference>